<name>A0ABN7NM48_TIMPD</name>
<gene>
    <name evidence="4" type="ORF">TPAB3V08_LOCUS1572</name>
</gene>
<dbReference type="PANTHER" id="PTHR22878:SF73">
    <property type="entry name" value="DYNEIN AXONEMAL HEAVY CHAIN 1"/>
    <property type="match status" value="1"/>
</dbReference>
<proteinExistence type="inferred from homology"/>
<dbReference type="PANTHER" id="PTHR22878">
    <property type="entry name" value="DYNEIN HEAVY CHAIN 6, AXONEMAL-LIKE-RELATED"/>
    <property type="match status" value="1"/>
</dbReference>
<reference evidence="4" key="1">
    <citation type="submission" date="2021-03" db="EMBL/GenBank/DDBJ databases">
        <authorList>
            <person name="Tran Van P."/>
        </authorList>
    </citation>
    <scope>NUCLEOTIDE SEQUENCE</scope>
</reference>
<sequence length="299" mass="34269">MRAMFQPQEIDPLVRLWYHECCRVFQDRLVNDEDREWFDQLLREKIGGFGINADKVLGDRVILFGDFLEPQSDVKNYEEIMDMEKLSKVLDQYLEDYNHHSTAPMKLVLFLDAISHVCRISRIIRQPLGNALLLGMGGSGKLCSLGRWARVPRWLFTVMDVFSKMALARMLFSETGSVLLTISNQLSLHFDFDPKTNLIKIQKSPYAANILLGLSSQMYIYTDIVDPQIMGDIVAPLLRIVGISYTNFVNGIHKTVSYTPMQDVPVLRCEIESLEINIGIDTGEPVPFEFGKKFLKLHF</sequence>
<comment type="caution">
    <text evidence="4">The sequence shown here is derived from an EMBL/GenBank/DDBJ whole genome shotgun (WGS) entry which is preliminary data.</text>
</comment>
<dbReference type="Gene3D" id="3.40.50.300">
    <property type="entry name" value="P-loop containing nucleotide triphosphate hydrolases"/>
    <property type="match status" value="1"/>
</dbReference>
<dbReference type="InterPro" id="IPR024317">
    <property type="entry name" value="Dynein_heavy_chain_D4_dom"/>
</dbReference>
<dbReference type="InterPro" id="IPR027417">
    <property type="entry name" value="P-loop_NTPase"/>
</dbReference>
<dbReference type="Proteomes" id="UP001153148">
    <property type="component" value="Unassembled WGS sequence"/>
</dbReference>
<dbReference type="Pfam" id="PF22597">
    <property type="entry name" value="DYN_lid"/>
    <property type="match status" value="1"/>
</dbReference>
<organism evidence="4 5">
    <name type="scientific">Timema podura</name>
    <name type="common">Walking stick</name>
    <dbReference type="NCBI Taxonomy" id="61482"/>
    <lineage>
        <taxon>Eukaryota</taxon>
        <taxon>Metazoa</taxon>
        <taxon>Ecdysozoa</taxon>
        <taxon>Arthropoda</taxon>
        <taxon>Hexapoda</taxon>
        <taxon>Insecta</taxon>
        <taxon>Pterygota</taxon>
        <taxon>Neoptera</taxon>
        <taxon>Polyneoptera</taxon>
        <taxon>Phasmatodea</taxon>
        <taxon>Timematodea</taxon>
        <taxon>Timematoidea</taxon>
        <taxon>Timematidae</taxon>
        <taxon>Timema</taxon>
    </lineage>
</organism>
<feature type="domain" description="Dynein heavy chain AAA module D4" evidence="2">
    <location>
        <begin position="105"/>
        <end position="142"/>
    </location>
</feature>
<evidence type="ECO:0000256" key="1">
    <source>
        <dbReference type="ARBA" id="ARBA00008887"/>
    </source>
</evidence>
<evidence type="ECO:0008006" key="6">
    <source>
        <dbReference type="Google" id="ProtNLM"/>
    </source>
</evidence>
<feature type="domain" description="Dynein 2 heavy chain 1 cytoplasmic ATPase lid" evidence="3">
    <location>
        <begin position="7"/>
        <end position="35"/>
    </location>
</feature>
<accession>A0ABN7NM48</accession>
<dbReference type="Pfam" id="PF12780">
    <property type="entry name" value="AAA_8"/>
    <property type="match status" value="1"/>
</dbReference>
<evidence type="ECO:0000259" key="3">
    <source>
        <dbReference type="Pfam" id="PF22597"/>
    </source>
</evidence>
<keyword evidence="5" id="KW-1185">Reference proteome</keyword>
<evidence type="ECO:0000259" key="2">
    <source>
        <dbReference type="Pfam" id="PF12780"/>
    </source>
</evidence>
<comment type="similarity">
    <text evidence="1">Belongs to the dynein heavy chain family.</text>
</comment>
<dbReference type="InterPro" id="IPR026983">
    <property type="entry name" value="DHC"/>
</dbReference>
<dbReference type="InterPro" id="IPR054354">
    <property type="entry name" value="DYNC2H1-like_lid"/>
</dbReference>
<dbReference type="Gene3D" id="1.20.920.30">
    <property type="match status" value="1"/>
</dbReference>
<dbReference type="EMBL" id="CAJPIN010001444">
    <property type="protein sequence ID" value="CAG2054551.1"/>
    <property type="molecule type" value="Genomic_DNA"/>
</dbReference>
<evidence type="ECO:0000313" key="4">
    <source>
        <dbReference type="EMBL" id="CAG2054551.1"/>
    </source>
</evidence>
<evidence type="ECO:0000313" key="5">
    <source>
        <dbReference type="Proteomes" id="UP001153148"/>
    </source>
</evidence>
<protein>
    <recommendedName>
        <fullName evidence="6">Dynein heavy chain</fullName>
    </recommendedName>
</protein>